<name>A0A6J4HMU3_9ACTN</name>
<proteinExistence type="predicted"/>
<accession>A0A6J4HMU3</accession>
<protein>
    <recommendedName>
        <fullName evidence="2">Alpha-galactosidase NEW3 domain-containing protein</fullName>
    </recommendedName>
</protein>
<reference evidence="1" key="1">
    <citation type="submission" date="2020-02" db="EMBL/GenBank/DDBJ databases">
        <authorList>
            <person name="Meier V. D."/>
        </authorList>
    </citation>
    <scope>NUCLEOTIDE SEQUENCE</scope>
    <source>
        <strain evidence="1">AVDCRST_MAG10</strain>
    </source>
</reference>
<dbReference type="AlphaFoldDB" id="A0A6J4HMU3"/>
<gene>
    <name evidence="1" type="ORF">AVDCRST_MAG10-910</name>
</gene>
<dbReference type="EMBL" id="CADCTB010000060">
    <property type="protein sequence ID" value="CAA9225848.1"/>
    <property type="molecule type" value="Genomic_DNA"/>
</dbReference>
<organism evidence="1">
    <name type="scientific">uncultured Acidimicrobiales bacterium</name>
    <dbReference type="NCBI Taxonomy" id="310071"/>
    <lineage>
        <taxon>Bacteria</taxon>
        <taxon>Bacillati</taxon>
        <taxon>Actinomycetota</taxon>
        <taxon>Acidimicrobiia</taxon>
        <taxon>Acidimicrobiales</taxon>
        <taxon>environmental samples</taxon>
    </lineage>
</organism>
<evidence type="ECO:0000313" key="1">
    <source>
        <dbReference type="EMBL" id="CAA9225848.1"/>
    </source>
</evidence>
<sequence>MRDVGIAMELVPSALAVDPGRLCSMKVHLTNDGPDARDVAVELPSEDRDWSWVHPEFCSVTPGEEAVVDVFFKPRCGPHPTAGTHTVDIVARAAGDATVAAQGRGTVDVGTYVDAAGHLDPMVAYDHMASSYRFHLENRGNIPVTAELCTEDPSGALHVAVEPARLSAGPGETATATVSVQARKKLKRGEHTYRVCVLAQVEGGSDLRIEGAFRQQGAKPAKVR</sequence>
<evidence type="ECO:0008006" key="2">
    <source>
        <dbReference type="Google" id="ProtNLM"/>
    </source>
</evidence>